<feature type="region of interest" description="Disordered" evidence="1">
    <location>
        <begin position="229"/>
        <end position="248"/>
    </location>
</feature>
<feature type="transmembrane region" description="Helical" evidence="2">
    <location>
        <begin position="155"/>
        <end position="173"/>
    </location>
</feature>
<dbReference type="GO" id="GO:0022904">
    <property type="term" value="P:respiratory electron transport chain"/>
    <property type="evidence" value="ECO:0007669"/>
    <property type="project" value="InterPro"/>
</dbReference>
<evidence type="ECO:0000259" key="3">
    <source>
        <dbReference type="Pfam" id="PF14358"/>
    </source>
</evidence>
<evidence type="ECO:0000313" key="5">
    <source>
        <dbReference type="Proteomes" id="UP000009222"/>
    </source>
</evidence>
<keyword evidence="2" id="KW-0472">Membrane</keyword>
<dbReference type="Proteomes" id="UP000009222">
    <property type="component" value="Chromosome"/>
</dbReference>
<gene>
    <name evidence="4" type="ordered locus">TREAZ_1929</name>
</gene>
<evidence type="ECO:0000313" key="4">
    <source>
        <dbReference type="EMBL" id="AEF83221.1"/>
    </source>
</evidence>
<reference evidence="4 5" key="2">
    <citation type="journal article" date="2011" name="ISME J.">
        <title>RNA-seq reveals cooperative metabolic interactions between two termite-gut spirochete species in co-culture.</title>
        <authorList>
            <person name="Rosenthal A.Z."/>
            <person name="Matson E.G."/>
            <person name="Eldar A."/>
            <person name="Leadbetter J.R."/>
        </authorList>
    </citation>
    <scope>NUCLEOTIDE SEQUENCE [LARGE SCALE GENOMIC DNA]</scope>
    <source>
        <strain evidence="5">ATCC BAA-888 / DSM 13862 / ZAS-9</strain>
    </source>
</reference>
<dbReference type="KEGG" id="taz:TREAZ_1929"/>
<dbReference type="Pfam" id="PF14358">
    <property type="entry name" value="DUF4405"/>
    <property type="match status" value="1"/>
</dbReference>
<dbReference type="EMBL" id="CP001841">
    <property type="protein sequence ID" value="AEF83221.1"/>
    <property type="molecule type" value="Genomic_DNA"/>
</dbReference>
<reference evidence="5" key="1">
    <citation type="submission" date="2009-12" db="EMBL/GenBank/DDBJ databases">
        <title>Complete sequence of Treponema azotonutricium strain ZAS-9.</title>
        <authorList>
            <person name="Tetu S.G."/>
            <person name="Matson E."/>
            <person name="Ren Q."/>
            <person name="Seshadri R."/>
            <person name="Elbourne L."/>
            <person name="Hassan K.A."/>
            <person name="Durkin A."/>
            <person name="Radune D."/>
            <person name="Mohamoud Y."/>
            <person name="Shay R."/>
            <person name="Jin S."/>
            <person name="Zhang X."/>
            <person name="Lucey K."/>
            <person name="Ballor N.R."/>
            <person name="Ottesen E."/>
            <person name="Rosenthal R."/>
            <person name="Allen A."/>
            <person name="Leadbetter J.R."/>
            <person name="Paulsen I.T."/>
        </authorList>
    </citation>
    <scope>NUCLEOTIDE SEQUENCE [LARGE SCALE GENOMIC DNA]</scope>
    <source>
        <strain evidence="5">ATCC BAA-888 / DSM 13862 / ZAS-9</strain>
    </source>
</reference>
<dbReference type="GO" id="GO:0016020">
    <property type="term" value="C:membrane"/>
    <property type="evidence" value="ECO:0007669"/>
    <property type="project" value="InterPro"/>
</dbReference>
<accession>F5YAS5</accession>
<name>F5YAS5_LEAAZ</name>
<dbReference type="SUPFAM" id="SSF81342">
    <property type="entry name" value="Transmembrane di-heme cytochromes"/>
    <property type="match status" value="1"/>
</dbReference>
<keyword evidence="2" id="KW-0812">Transmembrane</keyword>
<sequence>MKNTNLIKIIFDTIMLILLIMVYCASATGLIYHEITGLIIFLLFFIHLFYNRKWVIQVGKRIFDKSFNRKQKFMYVLNTLLLILFITAGISGIMMSKIVFKLEGRIGNMFILRYVHVFSAVLSVILIGIHIGIHWKMIIHTIKTRIDIPAIISKICVIITILAIFGISTYGIITSMTVQENREHGPTIQSISVLSIFEDVFNIKKIKEDWNRHELFLKRMAESALEGNNNDSTIRDFDGEGRGGPETHEGPKFQPYYVMIMGMEYLSILLLVSLVVFLIERNISRRNKHLSKE</sequence>
<feature type="compositionally biased region" description="Basic and acidic residues" evidence="1">
    <location>
        <begin position="233"/>
        <end position="248"/>
    </location>
</feature>
<feature type="transmembrane region" description="Helical" evidence="2">
    <location>
        <begin position="73"/>
        <end position="94"/>
    </location>
</feature>
<dbReference type="OrthoDB" id="9779183at2"/>
<dbReference type="InterPro" id="IPR025517">
    <property type="entry name" value="DUF4405"/>
</dbReference>
<feature type="transmembrane region" description="Helical" evidence="2">
    <location>
        <begin position="35"/>
        <end position="52"/>
    </location>
</feature>
<feature type="transmembrane region" description="Helical" evidence="2">
    <location>
        <begin position="9"/>
        <end position="29"/>
    </location>
</feature>
<dbReference type="InterPro" id="IPR016174">
    <property type="entry name" value="Di-haem_cyt_TM"/>
</dbReference>
<dbReference type="HOGENOM" id="CLU_076881_0_0_12"/>
<protein>
    <submittedName>
        <fullName evidence="4">Putative membrane protein</fullName>
    </submittedName>
</protein>
<evidence type="ECO:0000256" key="2">
    <source>
        <dbReference type="SAM" id="Phobius"/>
    </source>
</evidence>
<keyword evidence="5" id="KW-1185">Reference proteome</keyword>
<keyword evidence="2" id="KW-1133">Transmembrane helix</keyword>
<proteinExistence type="predicted"/>
<dbReference type="InParanoid" id="F5YAS5"/>
<organism evidence="4 5">
    <name type="scientific">Leadbettera azotonutricia (strain ATCC BAA-888 / DSM 13862 / ZAS-9)</name>
    <name type="common">Treponema azotonutricium</name>
    <dbReference type="NCBI Taxonomy" id="545695"/>
    <lineage>
        <taxon>Bacteria</taxon>
        <taxon>Pseudomonadati</taxon>
        <taxon>Spirochaetota</taxon>
        <taxon>Spirochaetia</taxon>
        <taxon>Spirochaetales</taxon>
        <taxon>Breznakiellaceae</taxon>
        <taxon>Leadbettera</taxon>
    </lineage>
</organism>
<dbReference type="AlphaFoldDB" id="F5YAS5"/>
<evidence type="ECO:0000256" key="1">
    <source>
        <dbReference type="SAM" id="MobiDB-lite"/>
    </source>
</evidence>
<feature type="transmembrane region" description="Helical" evidence="2">
    <location>
        <begin position="114"/>
        <end position="135"/>
    </location>
</feature>
<feature type="transmembrane region" description="Helical" evidence="2">
    <location>
        <begin position="256"/>
        <end position="279"/>
    </location>
</feature>
<feature type="domain" description="Flavinylation-associated cytochrome" evidence="3">
    <location>
        <begin position="76"/>
        <end position="135"/>
    </location>
</feature>
<dbReference type="RefSeq" id="WP_015710107.1">
    <property type="nucleotide sequence ID" value="NC_015577.1"/>
</dbReference>